<gene>
    <name evidence="1" type="ORF">ECPE_LOCUS15195</name>
</gene>
<dbReference type="EMBL" id="UZAN01059820">
    <property type="protein sequence ID" value="VDP92467.1"/>
    <property type="molecule type" value="Genomic_DNA"/>
</dbReference>
<evidence type="ECO:0000313" key="2">
    <source>
        <dbReference type="Proteomes" id="UP000272942"/>
    </source>
</evidence>
<dbReference type="OrthoDB" id="10388831at2759"/>
<reference evidence="1 2" key="1">
    <citation type="submission" date="2018-11" db="EMBL/GenBank/DDBJ databases">
        <authorList>
            <consortium name="Pathogen Informatics"/>
        </authorList>
    </citation>
    <scope>NUCLEOTIDE SEQUENCE [LARGE SCALE GENOMIC DNA]</scope>
    <source>
        <strain evidence="1 2">Egypt</strain>
    </source>
</reference>
<dbReference type="AlphaFoldDB" id="A0A3P8GTT2"/>
<proteinExistence type="predicted"/>
<evidence type="ECO:0000313" key="1">
    <source>
        <dbReference type="EMBL" id="VDP92467.1"/>
    </source>
</evidence>
<name>A0A3P8GTT2_9TREM</name>
<organism evidence="1 2">
    <name type="scientific">Echinostoma caproni</name>
    <dbReference type="NCBI Taxonomy" id="27848"/>
    <lineage>
        <taxon>Eukaryota</taxon>
        <taxon>Metazoa</taxon>
        <taxon>Spiralia</taxon>
        <taxon>Lophotrochozoa</taxon>
        <taxon>Platyhelminthes</taxon>
        <taxon>Trematoda</taxon>
        <taxon>Digenea</taxon>
        <taxon>Plagiorchiida</taxon>
        <taxon>Echinostomata</taxon>
        <taxon>Echinostomatoidea</taxon>
        <taxon>Echinostomatidae</taxon>
        <taxon>Echinostoma</taxon>
    </lineage>
</organism>
<keyword evidence="2" id="KW-1185">Reference proteome</keyword>
<sequence>MTRPGSGKVDRPFPVHAKPIKSEQADCGGGGGGVGDEMDYYYYYCVGCYSDREPTPFVLSRSSTDAGNEKIKSATSNLLDRVRTPSRNCSAVSGTSPLLINGEQNGSAGSGFMEPSSPQTSPFRFVFDDEPNHPGMVPFNRTTPYLNPFKSGTLSIDERRCEQQVYSSHLSTDPLDLANSDASRDLASGHIFSGFPTRANNKYKRAHPYESTDVNCSNPFSLPILDVTRSAVCQTGNSDYPQTYLNGASGQCCSPTSEPSPNSRTNWRSQGRWAKFFLRLMCVFCIFLRGL</sequence>
<accession>A0A3P8GTT2</accession>
<protein>
    <submittedName>
        <fullName evidence="1">Uncharacterized protein</fullName>
    </submittedName>
</protein>
<dbReference type="Proteomes" id="UP000272942">
    <property type="component" value="Unassembled WGS sequence"/>
</dbReference>